<keyword evidence="2" id="KW-0560">Oxidoreductase</keyword>
<dbReference type="SUPFAM" id="SSF51735">
    <property type="entry name" value="NAD(P)-binding Rossmann-fold domains"/>
    <property type="match status" value="1"/>
</dbReference>
<proteinExistence type="inferred from homology"/>
<accession>A0AAW0GVQ0</accession>
<evidence type="ECO:0000256" key="2">
    <source>
        <dbReference type="ARBA" id="ARBA00023002"/>
    </source>
</evidence>
<comment type="similarity">
    <text evidence="1 3">Belongs to the short-chain dehydrogenases/reductases (SDR) family.</text>
</comment>
<dbReference type="InterPro" id="IPR002347">
    <property type="entry name" value="SDR_fam"/>
</dbReference>
<dbReference type="Pfam" id="PF00106">
    <property type="entry name" value="adh_short"/>
    <property type="match status" value="1"/>
</dbReference>
<dbReference type="EMBL" id="JASBNA010000002">
    <property type="protein sequence ID" value="KAK7694593.1"/>
    <property type="molecule type" value="Genomic_DNA"/>
</dbReference>
<gene>
    <name evidence="4" type="ORF">QCA50_001779</name>
</gene>
<evidence type="ECO:0000256" key="3">
    <source>
        <dbReference type="RuleBase" id="RU000363"/>
    </source>
</evidence>
<evidence type="ECO:0000313" key="4">
    <source>
        <dbReference type="EMBL" id="KAK7694593.1"/>
    </source>
</evidence>
<dbReference type="PRINTS" id="PR00081">
    <property type="entry name" value="GDHRDH"/>
</dbReference>
<dbReference type="CDD" id="cd05374">
    <property type="entry name" value="17beta-HSD-like_SDR_c"/>
    <property type="match status" value="1"/>
</dbReference>
<keyword evidence="5" id="KW-1185">Reference proteome</keyword>
<dbReference type="InterPro" id="IPR036291">
    <property type="entry name" value="NAD(P)-bd_dom_sf"/>
</dbReference>
<dbReference type="GO" id="GO:0016491">
    <property type="term" value="F:oxidoreductase activity"/>
    <property type="evidence" value="ECO:0007669"/>
    <property type="project" value="UniProtKB-KW"/>
</dbReference>
<dbReference type="AlphaFoldDB" id="A0AAW0GVQ0"/>
<comment type="caution">
    <text evidence="4">The sequence shown here is derived from an EMBL/GenBank/DDBJ whole genome shotgun (WGS) entry which is preliminary data.</text>
</comment>
<reference evidence="4 5" key="1">
    <citation type="submission" date="2022-09" db="EMBL/GenBank/DDBJ databases">
        <authorList>
            <person name="Palmer J.M."/>
        </authorList>
    </citation>
    <scope>NUCLEOTIDE SEQUENCE [LARGE SCALE GENOMIC DNA]</scope>
    <source>
        <strain evidence="4 5">DSM 7382</strain>
    </source>
</reference>
<dbReference type="Gene3D" id="3.40.50.720">
    <property type="entry name" value="NAD(P)-binding Rossmann-like Domain"/>
    <property type="match status" value="1"/>
</dbReference>
<dbReference type="PANTHER" id="PTHR44169:SF6">
    <property type="entry name" value="NADPH-DEPENDENT 1-ACYLDIHYDROXYACETONE PHOSPHATE REDUCTASE"/>
    <property type="match status" value="1"/>
</dbReference>
<evidence type="ECO:0000256" key="1">
    <source>
        <dbReference type="ARBA" id="ARBA00006484"/>
    </source>
</evidence>
<dbReference type="Proteomes" id="UP001385951">
    <property type="component" value="Unassembled WGS sequence"/>
</dbReference>
<evidence type="ECO:0000313" key="5">
    <source>
        <dbReference type="Proteomes" id="UP001385951"/>
    </source>
</evidence>
<dbReference type="PANTHER" id="PTHR44169">
    <property type="entry name" value="NADPH-DEPENDENT 1-ACYLDIHYDROXYACETONE PHOSPHATE REDUCTASE"/>
    <property type="match status" value="1"/>
</dbReference>
<dbReference type="PRINTS" id="PR00080">
    <property type="entry name" value="SDRFAMILY"/>
</dbReference>
<organism evidence="4 5">
    <name type="scientific">Cerrena zonata</name>
    <dbReference type="NCBI Taxonomy" id="2478898"/>
    <lineage>
        <taxon>Eukaryota</taxon>
        <taxon>Fungi</taxon>
        <taxon>Dikarya</taxon>
        <taxon>Basidiomycota</taxon>
        <taxon>Agaricomycotina</taxon>
        <taxon>Agaricomycetes</taxon>
        <taxon>Polyporales</taxon>
        <taxon>Cerrenaceae</taxon>
        <taxon>Cerrena</taxon>
    </lineage>
</organism>
<protein>
    <submittedName>
        <fullName evidence="4">Uncharacterized protein</fullName>
    </submittedName>
</protein>
<dbReference type="GO" id="GO:0005783">
    <property type="term" value="C:endoplasmic reticulum"/>
    <property type="evidence" value="ECO:0007669"/>
    <property type="project" value="TreeGrafter"/>
</dbReference>
<name>A0AAW0GVQ0_9APHY</name>
<sequence>MASSPKVVLITGCSEGGIGHALCEAYVARGCVVYATARRPKSMSNFNHPNIYTYELDILDDVQVNKVIKAIIDKEGKIDILVNNAGSGAPGAILDMTVDQARRAFETNTFSVLRLSRAVAPHMAKRNSGTIVTIGSIAALFPAPWGGIYSATKAATHIIMDTLWMECKPLGINITLVAPGLVKSNIAENALALLNTPEDTLYPTYIPGISKLLKAGQTASNVMPTKVFAEKVAKETLKENPPRYMTLGGASFVFKVLSWFPRIVVLDMIWSKLSKL</sequence>